<dbReference type="AlphaFoldDB" id="A0A2P5W5U5"/>
<dbReference type="EMBL" id="KZ668973">
    <property type="protein sequence ID" value="PPR86472.1"/>
    <property type="molecule type" value="Genomic_DNA"/>
</dbReference>
<gene>
    <name evidence="2" type="ORF">GOBAR_AA34218</name>
</gene>
<reference evidence="2 3" key="1">
    <citation type="submission" date="2015-01" db="EMBL/GenBank/DDBJ databases">
        <title>Genome of allotetraploid Gossypium barbadense reveals genomic plasticity and fiber elongation in cotton evolution.</title>
        <authorList>
            <person name="Chen X."/>
            <person name="Liu X."/>
            <person name="Zhao B."/>
            <person name="Zheng H."/>
            <person name="Hu Y."/>
            <person name="Lu G."/>
            <person name="Yang C."/>
            <person name="Chen J."/>
            <person name="Shan C."/>
            <person name="Zhang L."/>
            <person name="Zhou Y."/>
            <person name="Wang L."/>
            <person name="Guo W."/>
            <person name="Bai Y."/>
            <person name="Ruan J."/>
            <person name="Shangguan X."/>
            <person name="Mao Y."/>
            <person name="Jiang J."/>
            <person name="Zhu Y."/>
            <person name="Lei J."/>
            <person name="Kang H."/>
            <person name="Chen S."/>
            <person name="He X."/>
            <person name="Wang R."/>
            <person name="Wang Y."/>
            <person name="Chen J."/>
            <person name="Wang L."/>
            <person name="Yu S."/>
            <person name="Wang B."/>
            <person name="Wei J."/>
            <person name="Song S."/>
            <person name="Lu X."/>
            <person name="Gao Z."/>
            <person name="Gu W."/>
            <person name="Deng X."/>
            <person name="Ma D."/>
            <person name="Wang S."/>
            <person name="Liang W."/>
            <person name="Fang L."/>
            <person name="Cai C."/>
            <person name="Zhu X."/>
            <person name="Zhou B."/>
            <person name="Zhang Y."/>
            <person name="Chen Z."/>
            <person name="Xu S."/>
            <person name="Zhu R."/>
            <person name="Wang S."/>
            <person name="Zhang T."/>
            <person name="Zhao G."/>
        </authorList>
    </citation>
    <scope>NUCLEOTIDE SEQUENCE [LARGE SCALE GENOMIC DNA]</scope>
    <source>
        <strain evidence="3">cv. Xinhai21</strain>
        <tissue evidence="2">Leaf</tissue>
    </source>
</reference>
<sequence length="238" mass="26088">MNWTRGWWWLSRWVLVLRGDIIKNVLIGLLLGRLGETILGRVGSSAPLDHPHAKHARDVLWRHLADEEPEVSRQPSHVGANGDDPLPMPLHLVLNCKVDEIGKHRTLGHLAGGLIRLGEIEPCLDHHNSSLRSGDGTIALKGRWLGGLESNKPTGLALQQPSRCSGPQLKIGPEVFGTVLPGASGGTEEEGDEFPRLDPQKRMLSSSSLKHGKEIERQKMKLEAVHGRGKEAVWSCSS</sequence>
<dbReference type="Proteomes" id="UP000239757">
    <property type="component" value="Unassembled WGS sequence"/>
</dbReference>
<feature type="region of interest" description="Disordered" evidence="1">
    <location>
        <begin position="182"/>
        <end position="216"/>
    </location>
</feature>
<evidence type="ECO:0000313" key="2">
    <source>
        <dbReference type="EMBL" id="PPR86472.1"/>
    </source>
</evidence>
<evidence type="ECO:0000313" key="3">
    <source>
        <dbReference type="Proteomes" id="UP000239757"/>
    </source>
</evidence>
<organism evidence="2 3">
    <name type="scientific">Gossypium barbadense</name>
    <name type="common">Sea Island cotton</name>
    <name type="synonym">Hibiscus barbadensis</name>
    <dbReference type="NCBI Taxonomy" id="3634"/>
    <lineage>
        <taxon>Eukaryota</taxon>
        <taxon>Viridiplantae</taxon>
        <taxon>Streptophyta</taxon>
        <taxon>Embryophyta</taxon>
        <taxon>Tracheophyta</taxon>
        <taxon>Spermatophyta</taxon>
        <taxon>Magnoliopsida</taxon>
        <taxon>eudicotyledons</taxon>
        <taxon>Gunneridae</taxon>
        <taxon>Pentapetalae</taxon>
        <taxon>rosids</taxon>
        <taxon>malvids</taxon>
        <taxon>Malvales</taxon>
        <taxon>Malvaceae</taxon>
        <taxon>Malvoideae</taxon>
        <taxon>Gossypium</taxon>
    </lineage>
</organism>
<accession>A0A2P5W5U5</accession>
<protein>
    <submittedName>
        <fullName evidence="2">Uncharacterized protein</fullName>
    </submittedName>
</protein>
<name>A0A2P5W5U5_GOSBA</name>
<proteinExistence type="predicted"/>
<evidence type="ECO:0000256" key="1">
    <source>
        <dbReference type="SAM" id="MobiDB-lite"/>
    </source>
</evidence>